<proteinExistence type="predicted"/>
<evidence type="ECO:0000313" key="3">
    <source>
        <dbReference type="Proteomes" id="UP001140949"/>
    </source>
</evidence>
<organism evidence="2 3">
    <name type="scientific">Iris pallida</name>
    <name type="common">Sweet iris</name>
    <dbReference type="NCBI Taxonomy" id="29817"/>
    <lineage>
        <taxon>Eukaryota</taxon>
        <taxon>Viridiplantae</taxon>
        <taxon>Streptophyta</taxon>
        <taxon>Embryophyta</taxon>
        <taxon>Tracheophyta</taxon>
        <taxon>Spermatophyta</taxon>
        <taxon>Magnoliopsida</taxon>
        <taxon>Liliopsida</taxon>
        <taxon>Asparagales</taxon>
        <taxon>Iridaceae</taxon>
        <taxon>Iridoideae</taxon>
        <taxon>Irideae</taxon>
        <taxon>Iris</taxon>
    </lineage>
</organism>
<name>A0AAX6HU48_IRIPA</name>
<dbReference type="PANTHER" id="PTHR46774:SF3">
    <property type="entry name" value="CHROMATIN MODIFICATION-RELATED PROTEIN EAF1 A-RELATED"/>
    <property type="match status" value="1"/>
</dbReference>
<accession>A0AAX6HU48</accession>
<protein>
    <submittedName>
        <fullName evidence="2">Chromatin modification-related protein EAF1 B-like isoform X1</fullName>
    </submittedName>
</protein>
<evidence type="ECO:0000256" key="1">
    <source>
        <dbReference type="SAM" id="MobiDB-lite"/>
    </source>
</evidence>
<comment type="caution">
    <text evidence="2">The sequence shown here is derived from an EMBL/GenBank/DDBJ whole genome shotgun (WGS) entry which is preliminary data.</text>
</comment>
<sequence length="316" mass="34862">MCLFVILCLMDHGSMYLKKKVKHAHIFCQEHLKVVFVIKICSQEKKEKKKQQKSHAARLYDAGSDLSHDPCQEGTSANQGLMFMGKRPSSSLNVCSIPTKRVRTAARQRILSPFSAGVSGSLQVTSKTDVSSGGTNSFQDDQSSIHGGSQVRKNMEVESTVDFERHITSDGIEISTKSKKKKKPKHGGYTMNITDTGVLVGSGKGSLLDQRLQVDSMVQHEQSDHVNKRLEGQHFESNGNIGIYGQHVAKKPKHSKQLTEPSPDVIMPGTGSMASPAASQMSNRWLLDSQDLECHGPALRTRHFLSLFMIWVQTGS</sequence>
<gene>
    <name evidence="2" type="ORF">M6B38_295370</name>
</gene>
<dbReference type="InterPro" id="IPR044798">
    <property type="entry name" value="EAF1A/B"/>
</dbReference>
<dbReference type="EMBL" id="JANAVB010006672">
    <property type="protein sequence ID" value="KAJ6844107.1"/>
    <property type="molecule type" value="Genomic_DNA"/>
</dbReference>
<dbReference type="Proteomes" id="UP001140949">
    <property type="component" value="Unassembled WGS sequence"/>
</dbReference>
<dbReference type="AlphaFoldDB" id="A0AAX6HU48"/>
<reference evidence="2" key="2">
    <citation type="submission" date="2023-04" db="EMBL/GenBank/DDBJ databases">
        <authorList>
            <person name="Bruccoleri R.E."/>
            <person name="Oakeley E.J."/>
            <person name="Faust A.-M."/>
            <person name="Dessus-Babus S."/>
            <person name="Altorfer M."/>
            <person name="Burckhardt D."/>
            <person name="Oertli M."/>
            <person name="Naumann U."/>
            <person name="Petersen F."/>
            <person name="Wong J."/>
        </authorList>
    </citation>
    <scope>NUCLEOTIDE SEQUENCE</scope>
    <source>
        <strain evidence="2">GSM-AAB239-AS_SAM_17_03QT</strain>
        <tissue evidence="2">Leaf</tissue>
    </source>
</reference>
<dbReference type="GO" id="GO:0035267">
    <property type="term" value="C:NuA4 histone acetyltransferase complex"/>
    <property type="evidence" value="ECO:0007669"/>
    <property type="project" value="InterPro"/>
</dbReference>
<evidence type="ECO:0000313" key="2">
    <source>
        <dbReference type="EMBL" id="KAJ6844107.1"/>
    </source>
</evidence>
<keyword evidence="3" id="KW-1185">Reference proteome</keyword>
<dbReference type="PANTHER" id="PTHR46774">
    <property type="entry name" value="CHROMATIN MODIFICATION-RELATED PROTEIN EAF1 A-RELATED"/>
    <property type="match status" value="1"/>
</dbReference>
<reference evidence="2" key="1">
    <citation type="journal article" date="2023" name="GigaByte">
        <title>Genome assembly of the bearded iris, Iris pallida Lam.</title>
        <authorList>
            <person name="Bruccoleri R.E."/>
            <person name="Oakeley E.J."/>
            <person name="Faust A.M.E."/>
            <person name="Altorfer M."/>
            <person name="Dessus-Babus S."/>
            <person name="Burckhardt D."/>
            <person name="Oertli M."/>
            <person name="Naumann U."/>
            <person name="Petersen F."/>
            <person name="Wong J."/>
        </authorList>
    </citation>
    <scope>NUCLEOTIDE SEQUENCE</scope>
    <source>
        <strain evidence="2">GSM-AAB239-AS_SAM_17_03QT</strain>
    </source>
</reference>
<feature type="region of interest" description="Disordered" evidence="1">
    <location>
        <begin position="127"/>
        <end position="152"/>
    </location>
</feature>
<feature type="compositionally biased region" description="Polar residues" evidence="1">
    <location>
        <begin position="127"/>
        <end position="147"/>
    </location>
</feature>